<gene>
    <name evidence="2" type="ORF">L0C25_01300</name>
</gene>
<dbReference type="AlphaFoldDB" id="A0AA46YMG4"/>
<dbReference type="Gene3D" id="3.30.70.270">
    <property type="match status" value="1"/>
</dbReference>
<organism evidence="2 3">
    <name type="scientific">Solicola gregarius</name>
    <dbReference type="NCBI Taxonomy" id="2908642"/>
    <lineage>
        <taxon>Bacteria</taxon>
        <taxon>Bacillati</taxon>
        <taxon>Actinomycetota</taxon>
        <taxon>Actinomycetes</taxon>
        <taxon>Propionibacteriales</taxon>
        <taxon>Nocardioidaceae</taxon>
        <taxon>Solicola</taxon>
    </lineage>
</organism>
<protein>
    <submittedName>
        <fullName evidence="2">GGDEF domain-containing protein</fullName>
    </submittedName>
</protein>
<dbReference type="InterPro" id="IPR000160">
    <property type="entry name" value="GGDEF_dom"/>
</dbReference>
<dbReference type="NCBIfam" id="TIGR00254">
    <property type="entry name" value="GGDEF"/>
    <property type="match status" value="1"/>
</dbReference>
<keyword evidence="3" id="KW-1185">Reference proteome</keyword>
<name>A0AA46YMG4_9ACTN</name>
<dbReference type="PROSITE" id="PS50887">
    <property type="entry name" value="GGDEF"/>
    <property type="match status" value="1"/>
</dbReference>
<dbReference type="CDD" id="cd01949">
    <property type="entry name" value="GGDEF"/>
    <property type="match status" value="1"/>
</dbReference>
<dbReference type="Proteomes" id="UP001164390">
    <property type="component" value="Chromosome"/>
</dbReference>
<dbReference type="Pfam" id="PF00990">
    <property type="entry name" value="GGDEF"/>
    <property type="match status" value="1"/>
</dbReference>
<dbReference type="InterPro" id="IPR029787">
    <property type="entry name" value="Nucleotide_cyclase"/>
</dbReference>
<sequence length="475" mass="50852">MAEIVSYEQPTAGEHGTLWEAVTTIARTRATARLDHHRSAYHDLVHSIASLEEYLASHPIADIDEAAARHLAFALSGVSEALGELHLYDRAVAWTDRLEAVTERHPTVPSTIATSARRADALWALACSERIRGGAAAAQPWFEQARAAYVVAAAKASESPANANHTRELAAIACACDVMNGRRHADTRSVLEDALELQRRAPRGYGRHLRLAAGLLAREEGRDEEAAAVIARAADRVDWDGLGSTDLVILMEQATTIAPSMLDGESPMRTLVRRLVEDWHRRATADRDAYDEQLATERARIRERGRGSDHDIDRLTGLGNRRAVDAGLTSLLARARAGWGGFCVAFVDVDDFTTINGEHGHLAGDAVLRRVADALRTGLGTASGKGSVVARFGGDEFVVLVPDRAPAEVERLLASLTRIAPSDDAEAGADLEVTLTIGIARADSTSTVTGVLAAADLAMIDGKRAGKARTVVVDG</sequence>
<dbReference type="InterPro" id="IPR050469">
    <property type="entry name" value="Diguanylate_Cyclase"/>
</dbReference>
<dbReference type="GO" id="GO:0052621">
    <property type="term" value="F:diguanylate cyclase activity"/>
    <property type="evidence" value="ECO:0007669"/>
    <property type="project" value="TreeGrafter"/>
</dbReference>
<dbReference type="EMBL" id="CP094970">
    <property type="protein sequence ID" value="UYM05743.1"/>
    <property type="molecule type" value="Genomic_DNA"/>
</dbReference>
<dbReference type="SUPFAM" id="SSF55073">
    <property type="entry name" value="Nucleotide cyclase"/>
    <property type="match status" value="1"/>
</dbReference>
<dbReference type="PANTHER" id="PTHR45138">
    <property type="entry name" value="REGULATORY COMPONENTS OF SENSORY TRANSDUCTION SYSTEM"/>
    <property type="match status" value="1"/>
</dbReference>
<reference evidence="2" key="1">
    <citation type="submission" date="2022-01" db="EMBL/GenBank/DDBJ databases">
        <title>Nocardioidaceae gen. sp. A5X3R13.</title>
        <authorList>
            <person name="Lopez Marin M.A."/>
            <person name="Uhlik O."/>
        </authorList>
    </citation>
    <scope>NUCLEOTIDE SEQUENCE</scope>
    <source>
        <strain evidence="2">A5X3R13</strain>
    </source>
</reference>
<proteinExistence type="predicted"/>
<dbReference type="RefSeq" id="WP_271634568.1">
    <property type="nucleotide sequence ID" value="NZ_CP094970.1"/>
</dbReference>
<dbReference type="KEGG" id="sgrg:L0C25_01300"/>
<dbReference type="PANTHER" id="PTHR45138:SF9">
    <property type="entry name" value="DIGUANYLATE CYCLASE DGCM-RELATED"/>
    <property type="match status" value="1"/>
</dbReference>
<evidence type="ECO:0000259" key="1">
    <source>
        <dbReference type="PROSITE" id="PS50887"/>
    </source>
</evidence>
<feature type="domain" description="GGDEF" evidence="1">
    <location>
        <begin position="340"/>
        <end position="475"/>
    </location>
</feature>
<evidence type="ECO:0000313" key="3">
    <source>
        <dbReference type="Proteomes" id="UP001164390"/>
    </source>
</evidence>
<dbReference type="InterPro" id="IPR043128">
    <property type="entry name" value="Rev_trsase/Diguanyl_cyclase"/>
</dbReference>
<evidence type="ECO:0000313" key="2">
    <source>
        <dbReference type="EMBL" id="UYM05743.1"/>
    </source>
</evidence>
<accession>A0AA46YMG4</accession>
<dbReference type="SMART" id="SM00267">
    <property type="entry name" value="GGDEF"/>
    <property type="match status" value="1"/>
</dbReference>